<protein>
    <submittedName>
        <fullName evidence="1">Uncharacterized protein</fullName>
    </submittedName>
</protein>
<reference evidence="1 2" key="1">
    <citation type="submission" date="2019-01" db="EMBL/GenBank/DDBJ databases">
        <title>Novel species of Nocardioides.</title>
        <authorList>
            <person name="Liu Q."/>
            <person name="Xin Y.-H."/>
        </authorList>
    </citation>
    <scope>NUCLEOTIDE SEQUENCE [LARGE SCALE GENOMIC DNA]</scope>
    <source>
        <strain evidence="1 2">CGMCC 4.6875</strain>
    </source>
</reference>
<dbReference type="OrthoDB" id="3225323at2"/>
<dbReference type="PANTHER" id="PTHR35340">
    <property type="entry name" value="PQQ ENZYME REPEAT PROTEIN-RELATED"/>
    <property type="match status" value="1"/>
</dbReference>
<dbReference type="AlphaFoldDB" id="A0A4Q2S8R2"/>
<proteinExistence type="predicted"/>
<dbReference type="PANTHER" id="PTHR35340:SF5">
    <property type="entry name" value="ASST-DOMAIN-CONTAINING PROTEIN"/>
    <property type="match status" value="1"/>
</dbReference>
<dbReference type="Pfam" id="PF05935">
    <property type="entry name" value="Arylsulfotrans"/>
    <property type="match status" value="1"/>
</dbReference>
<dbReference type="InterPro" id="IPR053143">
    <property type="entry name" value="Arylsulfate_ST"/>
</dbReference>
<evidence type="ECO:0000313" key="2">
    <source>
        <dbReference type="Proteomes" id="UP000293291"/>
    </source>
</evidence>
<name>A0A4Q2S8R2_9ACTN</name>
<evidence type="ECO:0000313" key="1">
    <source>
        <dbReference type="EMBL" id="RYB99415.1"/>
    </source>
</evidence>
<keyword evidence="2" id="KW-1185">Reference proteome</keyword>
<comment type="caution">
    <text evidence="1">The sequence shown here is derived from an EMBL/GenBank/DDBJ whole genome shotgun (WGS) entry which is preliminary data.</text>
</comment>
<dbReference type="EMBL" id="SDWU01000019">
    <property type="protein sequence ID" value="RYB99415.1"/>
    <property type="molecule type" value="Genomic_DNA"/>
</dbReference>
<dbReference type="Proteomes" id="UP000293291">
    <property type="component" value="Unassembled WGS sequence"/>
</dbReference>
<sequence>MRGWVRIRGEPPLLLRSQQNGSLTCRCGLVSSVIRTALPLLLVSTAVAVAPLHTAATAAPEPDHSLVVSGTGVATYPAFDPDVERYAATTTPETAGSLTITATTTDPAGRIWIDGAPDPDGTATVTGLEDGDEVAVFIDDAAGRSVHAVVYLPHGFPALSTPVASPGATPGHVLITPNRFANGSDTYEAAVDARGVPVFVHANRDSASQDFKPTGFGGYTVFRDDVSGDAAGSRLVQLDRAFEPIREIRNIGLTTDAHDAILREDGSRIMAAYERDPANHDRQNAVLQEVDAAGDVVRTWNSADHFAPVDPTLTGDARDAAIAATDTMNPFVTNPTTGAETMRLDYAHINSWELVDGDQNLLLSFRHTSSVVKIAWSDAEDRTDGRDFGDVVWRLGGKFSDFDFTDDPYAGPCAQHTASQLDNGNILIFDNGSPSPTNGLFNDAAMCPDPADPAGEPVGRQFTRITEYELNERLGTARLVWEYTHPVDGGPEWFALFAGGVNRLDNGNTLISWASARKAMVTEVEAVTDEVVWQLEDDRSHGLSTPYFSYRAVKHQVADAIDPTVVLEAPADGAVLDLGSTVRVAQQCRDRGGSSLQQCTSTATSGLLDTSRSGPLTLQVVAVDGAGNRTVVTRGYTVSGPPSVPPVTPAPANPARPDAVVRAPGGSWVGDGQYDGRQRVRTTLRRASTTVRVRLQNDGGTSTDLRVRGTSGSRAVRVRYFVGAEDVTRQVRRGRLRLAEMAAGEQVVLKVKVSRREAARSGDRLRIRVRANVPGRPDLDDAVQAVVRVRGGQR</sequence>
<dbReference type="InterPro" id="IPR010262">
    <property type="entry name" value="Arylsulfotransferase_bact"/>
</dbReference>
<organism evidence="1 2">
    <name type="scientific">Nocardioides ganghwensis</name>
    <dbReference type="NCBI Taxonomy" id="252230"/>
    <lineage>
        <taxon>Bacteria</taxon>
        <taxon>Bacillati</taxon>
        <taxon>Actinomycetota</taxon>
        <taxon>Actinomycetes</taxon>
        <taxon>Propionibacteriales</taxon>
        <taxon>Nocardioidaceae</taxon>
        <taxon>Nocardioides</taxon>
    </lineage>
</organism>
<gene>
    <name evidence="1" type="ORF">EUA07_16445</name>
</gene>
<accession>A0A4Q2S8R2</accession>
<dbReference type="GO" id="GO:0004062">
    <property type="term" value="F:aryl sulfotransferase activity"/>
    <property type="evidence" value="ECO:0007669"/>
    <property type="project" value="InterPro"/>
</dbReference>